<keyword evidence="11" id="KW-1185">Reference proteome</keyword>
<dbReference type="AlphaFoldDB" id="A0A5E4CJ22"/>
<name>A0A5E4CJ22_MARMO</name>
<accession>A0A5E4CJ22</accession>
<dbReference type="InterPro" id="IPR050758">
    <property type="entry name" value="Znf_C2H2-type"/>
</dbReference>
<organism evidence="10 11">
    <name type="scientific">Marmota monax</name>
    <name type="common">Woodchuck</name>
    <dbReference type="NCBI Taxonomy" id="9995"/>
    <lineage>
        <taxon>Eukaryota</taxon>
        <taxon>Metazoa</taxon>
        <taxon>Chordata</taxon>
        <taxon>Craniata</taxon>
        <taxon>Vertebrata</taxon>
        <taxon>Euteleostomi</taxon>
        <taxon>Mammalia</taxon>
        <taxon>Eutheria</taxon>
        <taxon>Euarchontoglires</taxon>
        <taxon>Glires</taxon>
        <taxon>Rodentia</taxon>
        <taxon>Sciuromorpha</taxon>
        <taxon>Sciuridae</taxon>
        <taxon>Xerinae</taxon>
        <taxon>Marmotini</taxon>
        <taxon>Marmota</taxon>
    </lineage>
</organism>
<dbReference type="GO" id="GO:0003677">
    <property type="term" value="F:DNA binding"/>
    <property type="evidence" value="ECO:0007669"/>
    <property type="project" value="UniProtKB-KW"/>
</dbReference>
<keyword evidence="2" id="KW-0479">Metal-binding</keyword>
<dbReference type="FunFam" id="3.30.160.60:FF:001004">
    <property type="entry name" value="Zinc finger protein 426"/>
    <property type="match status" value="1"/>
</dbReference>
<evidence type="ECO:0000256" key="8">
    <source>
        <dbReference type="PROSITE-ProRule" id="PRU00042"/>
    </source>
</evidence>
<dbReference type="SUPFAM" id="SSF57667">
    <property type="entry name" value="beta-beta-alpha zinc fingers"/>
    <property type="match status" value="1"/>
</dbReference>
<dbReference type="GO" id="GO:0005634">
    <property type="term" value="C:nucleus"/>
    <property type="evidence" value="ECO:0007669"/>
    <property type="project" value="UniProtKB-SubCell"/>
</dbReference>
<gene>
    <name evidence="10" type="ORF">MONAX_5E047377</name>
</gene>
<evidence type="ECO:0000256" key="3">
    <source>
        <dbReference type="ARBA" id="ARBA00022737"/>
    </source>
</evidence>
<evidence type="ECO:0000256" key="1">
    <source>
        <dbReference type="ARBA" id="ARBA00004123"/>
    </source>
</evidence>
<dbReference type="PROSITE" id="PS50157">
    <property type="entry name" value="ZINC_FINGER_C2H2_2"/>
    <property type="match status" value="1"/>
</dbReference>
<keyword evidence="5" id="KW-0862">Zinc</keyword>
<keyword evidence="7" id="KW-0539">Nucleus</keyword>
<comment type="subcellular location">
    <subcellularLocation>
        <location evidence="1">Nucleus</location>
    </subcellularLocation>
</comment>
<evidence type="ECO:0000256" key="5">
    <source>
        <dbReference type="ARBA" id="ARBA00022833"/>
    </source>
</evidence>
<dbReference type="Gene3D" id="3.30.160.60">
    <property type="entry name" value="Classic Zinc Finger"/>
    <property type="match status" value="2"/>
</dbReference>
<dbReference type="InterPro" id="IPR036236">
    <property type="entry name" value="Znf_C2H2_sf"/>
</dbReference>
<evidence type="ECO:0000256" key="2">
    <source>
        <dbReference type="ARBA" id="ARBA00022723"/>
    </source>
</evidence>
<evidence type="ECO:0000313" key="10">
    <source>
        <dbReference type="EMBL" id="VTJ81867.1"/>
    </source>
</evidence>
<keyword evidence="4 8" id="KW-0863">Zinc-finger</keyword>
<evidence type="ECO:0000256" key="6">
    <source>
        <dbReference type="ARBA" id="ARBA00023125"/>
    </source>
</evidence>
<reference evidence="10" key="1">
    <citation type="submission" date="2019-04" db="EMBL/GenBank/DDBJ databases">
        <authorList>
            <person name="Alioto T."/>
            <person name="Alioto T."/>
        </authorList>
    </citation>
    <scope>NUCLEOTIDE SEQUENCE [LARGE SCALE GENOMIC DNA]</scope>
</reference>
<comment type="caution">
    <text evidence="10">The sequence shown here is derived from an EMBL/GenBank/DDBJ whole genome shotgun (WGS) entry which is preliminary data.</text>
</comment>
<proteinExistence type="predicted"/>
<keyword evidence="6" id="KW-0238">DNA-binding</keyword>
<sequence length="156" mass="17656">MLEVLRNLASVGDGWEDQNMEYQNTNTERDLRSIISHSANKLYENEECGGKLYECKEKRKSSISLTSVQCHKSEHTVNGPNGGLTYGREFSCSRYFQKYQPSHIGEQPPGCKQCGGAITISNNLQMHDQTPTGETTYRCKQCGKAFTYSYSLQIHK</sequence>
<evidence type="ECO:0000313" key="11">
    <source>
        <dbReference type="Proteomes" id="UP000335636"/>
    </source>
</evidence>
<dbReference type="GO" id="GO:0008270">
    <property type="term" value="F:zinc ion binding"/>
    <property type="evidence" value="ECO:0007669"/>
    <property type="project" value="UniProtKB-KW"/>
</dbReference>
<evidence type="ECO:0000259" key="9">
    <source>
        <dbReference type="PROSITE" id="PS50157"/>
    </source>
</evidence>
<evidence type="ECO:0000256" key="4">
    <source>
        <dbReference type="ARBA" id="ARBA00022771"/>
    </source>
</evidence>
<protein>
    <recommendedName>
        <fullName evidence="9">C2H2-type domain-containing protein</fullName>
    </recommendedName>
</protein>
<dbReference type="PANTHER" id="PTHR23234">
    <property type="entry name" value="ZNF44 PROTEIN"/>
    <property type="match status" value="1"/>
</dbReference>
<feature type="domain" description="C2H2-type" evidence="9">
    <location>
        <begin position="137"/>
        <end position="156"/>
    </location>
</feature>
<dbReference type="EMBL" id="CABDUW010001469">
    <property type="protein sequence ID" value="VTJ81867.1"/>
    <property type="molecule type" value="Genomic_DNA"/>
</dbReference>
<dbReference type="PANTHER" id="PTHR23234:SF10">
    <property type="entry name" value="RIKEN CDNA 6720489N17 GENE-RELATED"/>
    <property type="match status" value="1"/>
</dbReference>
<dbReference type="InterPro" id="IPR013087">
    <property type="entry name" value="Znf_C2H2_type"/>
</dbReference>
<evidence type="ECO:0000256" key="7">
    <source>
        <dbReference type="ARBA" id="ARBA00023242"/>
    </source>
</evidence>
<keyword evidence="3" id="KW-0677">Repeat</keyword>
<dbReference type="Proteomes" id="UP000335636">
    <property type="component" value="Unassembled WGS sequence"/>
</dbReference>